<dbReference type="CDD" id="cd00082">
    <property type="entry name" value="HisKA"/>
    <property type="match status" value="1"/>
</dbReference>
<dbReference type="SMART" id="SM00388">
    <property type="entry name" value="HisKA"/>
    <property type="match status" value="1"/>
</dbReference>
<keyword evidence="5" id="KW-0547">Nucleotide-binding</keyword>
<keyword evidence="11" id="KW-1185">Reference proteome</keyword>
<dbReference type="InterPro" id="IPR003661">
    <property type="entry name" value="HisK_dim/P_dom"/>
</dbReference>
<protein>
    <recommendedName>
        <fullName evidence="2">histidine kinase</fullName>
        <ecNumber evidence="2">2.7.13.3</ecNumber>
    </recommendedName>
</protein>
<dbReference type="Proteomes" id="UP000680714">
    <property type="component" value="Unassembled WGS sequence"/>
</dbReference>
<keyword evidence="8" id="KW-0902">Two-component regulatory system</keyword>
<comment type="catalytic activity">
    <reaction evidence="1">
        <text>ATP + protein L-histidine = ADP + protein N-phospho-L-histidine.</text>
        <dbReference type="EC" id="2.7.13.3"/>
    </reaction>
</comment>
<dbReference type="Pfam" id="PF12974">
    <property type="entry name" value="Phosphonate-bd"/>
    <property type="match status" value="1"/>
</dbReference>
<dbReference type="EC" id="2.7.13.3" evidence="2"/>
<organism evidence="10 11">
    <name type="scientific">Magnetospirillum sulfuroxidans</name>
    <dbReference type="NCBI Taxonomy" id="611300"/>
    <lineage>
        <taxon>Bacteria</taxon>
        <taxon>Pseudomonadati</taxon>
        <taxon>Pseudomonadota</taxon>
        <taxon>Alphaproteobacteria</taxon>
        <taxon>Rhodospirillales</taxon>
        <taxon>Rhodospirillaceae</taxon>
        <taxon>Magnetospirillum</taxon>
    </lineage>
</organism>
<evidence type="ECO:0000313" key="10">
    <source>
        <dbReference type="EMBL" id="MBR9973820.1"/>
    </source>
</evidence>
<keyword evidence="6" id="KW-0418">Kinase</keyword>
<evidence type="ECO:0000259" key="9">
    <source>
        <dbReference type="PROSITE" id="PS50109"/>
    </source>
</evidence>
<dbReference type="InterPro" id="IPR036097">
    <property type="entry name" value="HisK_dim/P_sf"/>
</dbReference>
<keyword evidence="3" id="KW-0597">Phosphoprotein</keyword>
<gene>
    <name evidence="10" type="ORF">KEC16_19000</name>
</gene>
<keyword evidence="4" id="KW-0808">Transferase</keyword>
<keyword evidence="7" id="KW-0067">ATP-binding</keyword>
<dbReference type="Gene3D" id="3.40.190.10">
    <property type="entry name" value="Periplasmic binding protein-like II"/>
    <property type="match status" value="1"/>
</dbReference>
<evidence type="ECO:0000256" key="3">
    <source>
        <dbReference type="ARBA" id="ARBA00022553"/>
    </source>
</evidence>
<dbReference type="Pfam" id="PF00512">
    <property type="entry name" value="HisKA"/>
    <property type="match status" value="1"/>
</dbReference>
<reference evidence="10 11" key="1">
    <citation type="submission" date="2021-04" db="EMBL/GenBank/DDBJ databases">
        <title>Magnetospirillum sulfuroxidans sp. nov., a facultative chemolithoautotrophic sulfur-oxidizing alphaproteobacterium isolated from freshwater sediment and proposals for Paramagetospirillum gen. nov., and Magnetospirillaceae fam. nov.</title>
        <authorList>
            <person name="Koziaeva V."/>
            <person name="Geelhoed J.S."/>
            <person name="Sorokin D.Y."/>
            <person name="Grouzdev D.S."/>
        </authorList>
    </citation>
    <scope>NUCLEOTIDE SEQUENCE [LARGE SCALE GENOMIC DNA]</scope>
    <source>
        <strain evidence="10 11">J10</strain>
    </source>
</reference>
<evidence type="ECO:0000256" key="1">
    <source>
        <dbReference type="ARBA" id="ARBA00000085"/>
    </source>
</evidence>
<dbReference type="Gene3D" id="1.10.287.130">
    <property type="match status" value="1"/>
</dbReference>
<dbReference type="PANTHER" id="PTHR43065:SF10">
    <property type="entry name" value="PEROXIDE STRESS-ACTIVATED HISTIDINE KINASE MAK3"/>
    <property type="match status" value="1"/>
</dbReference>
<sequence length="552" mass="59489">MLAYRGAERAAAEWDASIRHLNATMAGYEFVAVPYDLGGLRQAVAAGDVDFIITNPGHYVELEAAFHVARIATLETVGGPPPAAAIASAVVVLADSPLKDFSDLKGRRVAAVAAEAFGGFRLAWREMVAHDINPFQDLQELSFTGFPIERVTRAVADGSADAGIVRACLLEQMVAEGQARPGQFRVLGGRLSADLECEISTALYPDWPFARLPAIPAALAKRVGMALLAMPASSGQAWTVPVDYQEVHELFRALKIGPYDYLGRRSLAELARAYWPWLLAVVLVAAWWVAHVVRVEHLVRLRTDELRAAGERARRQREELEHGARLALLGEMVSSLAHEINQPLAAIHNYAGGCERRLAAGIDAEGVREGVRLIAGQAERAAGIVKRIRAFVRKRTPEQRPMPINDSVIETLNLFAAIAASRGVVVEPRLGESLPAVQADRIQIEQVILNLLQNAADAMAAVAVQRKLGIMTEMVGGMVQVAVSDTGIGLSEEARQHLFEPFFTTKPEGLGLGLSLSRSIIEAHGGRLWAEAAPGGGACFKFSLPALSEVLS</sequence>
<accession>A0ABS5IHC1</accession>
<evidence type="ECO:0000256" key="5">
    <source>
        <dbReference type="ARBA" id="ARBA00022741"/>
    </source>
</evidence>
<evidence type="ECO:0000256" key="7">
    <source>
        <dbReference type="ARBA" id="ARBA00022840"/>
    </source>
</evidence>
<evidence type="ECO:0000256" key="6">
    <source>
        <dbReference type="ARBA" id="ARBA00022777"/>
    </source>
</evidence>
<dbReference type="SUPFAM" id="SSF53850">
    <property type="entry name" value="Periplasmic binding protein-like II"/>
    <property type="match status" value="1"/>
</dbReference>
<evidence type="ECO:0000256" key="8">
    <source>
        <dbReference type="ARBA" id="ARBA00023012"/>
    </source>
</evidence>
<dbReference type="InterPro" id="IPR036890">
    <property type="entry name" value="HATPase_C_sf"/>
</dbReference>
<dbReference type="SUPFAM" id="SSF47384">
    <property type="entry name" value="Homodimeric domain of signal transducing histidine kinase"/>
    <property type="match status" value="1"/>
</dbReference>
<dbReference type="InterPro" id="IPR005467">
    <property type="entry name" value="His_kinase_dom"/>
</dbReference>
<name>A0ABS5IHC1_9PROT</name>
<dbReference type="PRINTS" id="PR00344">
    <property type="entry name" value="BCTRLSENSOR"/>
</dbReference>
<dbReference type="PROSITE" id="PS50109">
    <property type="entry name" value="HIS_KIN"/>
    <property type="match status" value="1"/>
</dbReference>
<dbReference type="SMART" id="SM00387">
    <property type="entry name" value="HATPase_c"/>
    <property type="match status" value="1"/>
</dbReference>
<dbReference type="InterPro" id="IPR004358">
    <property type="entry name" value="Sig_transdc_His_kin-like_C"/>
</dbReference>
<dbReference type="SUPFAM" id="SSF55874">
    <property type="entry name" value="ATPase domain of HSP90 chaperone/DNA topoisomerase II/histidine kinase"/>
    <property type="match status" value="1"/>
</dbReference>
<dbReference type="EMBL" id="JAGTUF010000033">
    <property type="protein sequence ID" value="MBR9973820.1"/>
    <property type="molecule type" value="Genomic_DNA"/>
</dbReference>
<dbReference type="InterPro" id="IPR003594">
    <property type="entry name" value="HATPase_dom"/>
</dbReference>
<evidence type="ECO:0000313" key="11">
    <source>
        <dbReference type="Proteomes" id="UP000680714"/>
    </source>
</evidence>
<feature type="domain" description="Histidine kinase" evidence="9">
    <location>
        <begin position="335"/>
        <end position="548"/>
    </location>
</feature>
<evidence type="ECO:0000256" key="4">
    <source>
        <dbReference type="ARBA" id="ARBA00022679"/>
    </source>
</evidence>
<evidence type="ECO:0000256" key="2">
    <source>
        <dbReference type="ARBA" id="ARBA00012438"/>
    </source>
</evidence>
<dbReference type="Pfam" id="PF02518">
    <property type="entry name" value="HATPase_c"/>
    <property type="match status" value="1"/>
</dbReference>
<proteinExistence type="predicted"/>
<dbReference type="Gene3D" id="3.30.565.10">
    <property type="entry name" value="Histidine kinase-like ATPase, C-terminal domain"/>
    <property type="match status" value="1"/>
</dbReference>
<comment type="caution">
    <text evidence="10">The sequence shown here is derived from an EMBL/GenBank/DDBJ whole genome shotgun (WGS) entry which is preliminary data.</text>
</comment>
<dbReference type="PANTHER" id="PTHR43065">
    <property type="entry name" value="SENSOR HISTIDINE KINASE"/>
    <property type="match status" value="1"/>
</dbReference>